<name>A0A1H7H2P6_RUMAL</name>
<evidence type="ECO:0000313" key="4">
    <source>
        <dbReference type="Proteomes" id="UP000186015"/>
    </source>
</evidence>
<feature type="domain" description="DUF3592" evidence="2">
    <location>
        <begin position="64"/>
        <end position="116"/>
    </location>
</feature>
<sequence length="170" mass="18778">MRVRTSFGTNRNASPAFVVGLVMAIFILVGGILGTVGIILEKSDSKKKEECTVPVEAYVFKYKYNEDGLASPMYSYEYEGASYEFSANAYSNDPPYDIGDKADIMIDPDSPHKAYVPADKTISFITTLFKFMGFGFVGIGVIVVLVGLYLSHLGKKQAEKDDFSSYGQWQ</sequence>
<evidence type="ECO:0000256" key="1">
    <source>
        <dbReference type="SAM" id="Phobius"/>
    </source>
</evidence>
<keyword evidence="1" id="KW-1133">Transmembrane helix</keyword>
<feature type="transmembrane region" description="Helical" evidence="1">
    <location>
        <begin position="128"/>
        <end position="150"/>
    </location>
</feature>
<gene>
    <name evidence="3" type="ORF">SAMN05216469_102370</name>
</gene>
<keyword evidence="1" id="KW-0472">Membrane</keyword>
<dbReference type="AlphaFoldDB" id="A0A1H7H2P6"/>
<feature type="transmembrane region" description="Helical" evidence="1">
    <location>
        <begin position="16"/>
        <end position="40"/>
    </location>
</feature>
<dbReference type="InterPro" id="IPR021994">
    <property type="entry name" value="DUF3592"/>
</dbReference>
<dbReference type="Proteomes" id="UP000186015">
    <property type="component" value="Unassembled WGS sequence"/>
</dbReference>
<keyword evidence="1" id="KW-0812">Transmembrane</keyword>
<dbReference type="Pfam" id="PF12158">
    <property type="entry name" value="DUF3592"/>
    <property type="match status" value="1"/>
</dbReference>
<reference evidence="3 4" key="1">
    <citation type="submission" date="2016-10" db="EMBL/GenBank/DDBJ databases">
        <authorList>
            <person name="de Groot N.N."/>
        </authorList>
    </citation>
    <scope>NUCLEOTIDE SEQUENCE [LARGE SCALE GENOMIC DNA]</scope>
    <source>
        <strain evidence="3 4">KH2T6</strain>
    </source>
</reference>
<evidence type="ECO:0000259" key="2">
    <source>
        <dbReference type="Pfam" id="PF12158"/>
    </source>
</evidence>
<dbReference type="RefSeq" id="WP_074829928.1">
    <property type="nucleotide sequence ID" value="NZ_FOAT01000002.1"/>
</dbReference>
<evidence type="ECO:0000313" key="3">
    <source>
        <dbReference type="EMBL" id="SEK44686.1"/>
    </source>
</evidence>
<organism evidence="3 4">
    <name type="scientific">Ruminococcus albus</name>
    <dbReference type="NCBI Taxonomy" id="1264"/>
    <lineage>
        <taxon>Bacteria</taxon>
        <taxon>Bacillati</taxon>
        <taxon>Bacillota</taxon>
        <taxon>Clostridia</taxon>
        <taxon>Eubacteriales</taxon>
        <taxon>Oscillospiraceae</taxon>
        <taxon>Ruminococcus</taxon>
    </lineage>
</organism>
<dbReference type="EMBL" id="FOAT01000002">
    <property type="protein sequence ID" value="SEK44686.1"/>
    <property type="molecule type" value="Genomic_DNA"/>
</dbReference>
<protein>
    <recommendedName>
        <fullName evidence="2">DUF3592 domain-containing protein</fullName>
    </recommendedName>
</protein>
<dbReference type="OrthoDB" id="1821623at2"/>
<accession>A0A1H7H2P6</accession>
<proteinExistence type="predicted"/>